<accession>A0A0C9ULZ7</accession>
<name>A0A0C9ULZ7_SPHS4</name>
<dbReference type="EMBL" id="KN837369">
    <property type="protein sequence ID" value="KIJ26453.1"/>
    <property type="molecule type" value="Genomic_DNA"/>
</dbReference>
<dbReference type="AlphaFoldDB" id="A0A0C9ULZ7"/>
<protein>
    <submittedName>
        <fullName evidence="2">Uncharacterized protein</fullName>
    </submittedName>
</protein>
<dbReference type="EMBL" id="KN837369">
    <property type="protein sequence ID" value="KIJ26456.1"/>
    <property type="molecule type" value="Genomic_DNA"/>
</dbReference>
<evidence type="ECO:0000313" key="1">
    <source>
        <dbReference type="EMBL" id="KIJ26453.1"/>
    </source>
</evidence>
<proteinExistence type="predicted"/>
<dbReference type="Proteomes" id="UP000054279">
    <property type="component" value="Unassembled WGS sequence"/>
</dbReference>
<dbReference type="HOGENOM" id="CLU_2185618_0_0_1"/>
<keyword evidence="3" id="KW-1185">Reference proteome</keyword>
<evidence type="ECO:0000313" key="2">
    <source>
        <dbReference type="EMBL" id="KIJ26456.1"/>
    </source>
</evidence>
<organism evidence="2 3">
    <name type="scientific">Sphaerobolus stellatus (strain SS14)</name>
    <dbReference type="NCBI Taxonomy" id="990650"/>
    <lineage>
        <taxon>Eukaryota</taxon>
        <taxon>Fungi</taxon>
        <taxon>Dikarya</taxon>
        <taxon>Basidiomycota</taxon>
        <taxon>Agaricomycotina</taxon>
        <taxon>Agaricomycetes</taxon>
        <taxon>Phallomycetidae</taxon>
        <taxon>Geastrales</taxon>
        <taxon>Sphaerobolaceae</taxon>
        <taxon>Sphaerobolus</taxon>
    </lineage>
</organism>
<reference evidence="2 3" key="1">
    <citation type="submission" date="2014-06" db="EMBL/GenBank/DDBJ databases">
        <title>Evolutionary Origins and Diversification of the Mycorrhizal Mutualists.</title>
        <authorList>
            <consortium name="DOE Joint Genome Institute"/>
            <consortium name="Mycorrhizal Genomics Consortium"/>
            <person name="Kohler A."/>
            <person name="Kuo A."/>
            <person name="Nagy L.G."/>
            <person name="Floudas D."/>
            <person name="Copeland A."/>
            <person name="Barry K.W."/>
            <person name="Cichocki N."/>
            <person name="Veneault-Fourrey C."/>
            <person name="LaButti K."/>
            <person name="Lindquist E.A."/>
            <person name="Lipzen A."/>
            <person name="Lundell T."/>
            <person name="Morin E."/>
            <person name="Murat C."/>
            <person name="Riley R."/>
            <person name="Ohm R."/>
            <person name="Sun H."/>
            <person name="Tunlid A."/>
            <person name="Henrissat B."/>
            <person name="Grigoriev I.V."/>
            <person name="Hibbett D.S."/>
            <person name="Martin F."/>
        </authorList>
    </citation>
    <scope>NUCLEOTIDE SEQUENCE [LARGE SCALE GENOMIC DNA]</scope>
    <source>
        <strain evidence="2 3">SS14</strain>
    </source>
</reference>
<evidence type="ECO:0000313" key="3">
    <source>
        <dbReference type="Proteomes" id="UP000054279"/>
    </source>
</evidence>
<gene>
    <name evidence="1" type="ORF">M422DRAFT_55539</name>
    <name evidence="2" type="ORF">M422DRAFT_55541</name>
</gene>
<sequence>MASAYWDPTGLGAGITLNQSRPMDMGERKEGEHYFLSLSLELESEDLFTNFLSYIKLRWNQTLLTSSDRFKRGTTLHKPRRFWLFQPLHRTIMIGSSILNVACPPFKNT</sequence>